<organism evidence="17">
    <name type="scientific">Fundulus heteroclitus</name>
    <name type="common">Killifish</name>
    <name type="synonym">Mummichog</name>
    <dbReference type="NCBI Taxonomy" id="8078"/>
    <lineage>
        <taxon>Eukaryota</taxon>
        <taxon>Metazoa</taxon>
        <taxon>Chordata</taxon>
        <taxon>Craniata</taxon>
        <taxon>Vertebrata</taxon>
        <taxon>Euteleostomi</taxon>
        <taxon>Actinopterygii</taxon>
        <taxon>Neopterygii</taxon>
        <taxon>Teleostei</taxon>
        <taxon>Neoteleostei</taxon>
        <taxon>Acanthomorphata</taxon>
        <taxon>Ovalentaria</taxon>
        <taxon>Atherinomorphae</taxon>
        <taxon>Cyprinodontiformes</taxon>
        <taxon>Fundulidae</taxon>
        <taxon>Fundulus</taxon>
    </lineage>
</organism>
<keyword evidence="9 14" id="KW-0732">Signal</keyword>
<protein>
    <recommendedName>
        <fullName evidence="3 14">Zona pellucida sperm-binding protein 3</fullName>
    </recommendedName>
</protein>
<dbReference type="FunFam" id="2.60.40.4100:FF:000002">
    <property type="entry name" value="Zona pellucida sperm-binding protein 3"/>
    <property type="match status" value="1"/>
</dbReference>
<dbReference type="OrthoDB" id="8880842at2759"/>
<keyword evidence="6 14" id="KW-0272">Extracellular matrix</keyword>
<feature type="region of interest" description="Disordered" evidence="15">
    <location>
        <begin position="28"/>
        <end position="75"/>
    </location>
</feature>
<keyword evidence="10" id="KW-1133">Transmembrane helix</keyword>
<dbReference type="Gene3D" id="2.60.40.4100">
    <property type="entry name" value="Zona pellucida, ZP-C domain"/>
    <property type="match status" value="1"/>
</dbReference>
<dbReference type="Pfam" id="PF00100">
    <property type="entry name" value="Zona_pellucida"/>
    <property type="match status" value="1"/>
</dbReference>
<keyword evidence="13" id="KW-0325">Glycoprotein</keyword>
<dbReference type="Pfam" id="PF23344">
    <property type="entry name" value="ZP-N"/>
    <property type="match status" value="1"/>
</dbReference>
<evidence type="ECO:0000256" key="8">
    <source>
        <dbReference type="ARBA" id="ARBA00022692"/>
    </source>
</evidence>
<dbReference type="EMBL" id="GCES01011264">
    <property type="protein sequence ID" value="JAR75059.1"/>
    <property type="molecule type" value="Transcribed_RNA"/>
</dbReference>
<dbReference type="GO" id="GO:0005886">
    <property type="term" value="C:plasma membrane"/>
    <property type="evidence" value="ECO:0007669"/>
    <property type="project" value="UniProtKB-SubCell"/>
</dbReference>
<accession>A0A147A970</accession>
<comment type="PTM">
    <text evidence="14">Proteolytically cleaved before the transmembrane segment to yield the secreted ectodomain incorporated in the zona pellucida.</text>
</comment>
<keyword evidence="19" id="KW-1185">Reference proteome</keyword>
<evidence type="ECO:0000256" key="14">
    <source>
        <dbReference type="RuleBase" id="RU367066"/>
    </source>
</evidence>
<evidence type="ECO:0000256" key="5">
    <source>
        <dbReference type="ARBA" id="ARBA00022525"/>
    </source>
</evidence>
<name>A0A147A970_FUNHE</name>
<dbReference type="GeneID" id="105927044"/>
<reference evidence="18" key="2">
    <citation type="submission" date="2025-05" db="UniProtKB">
        <authorList>
            <consortium name="Ensembl"/>
        </authorList>
    </citation>
    <scope>IDENTIFICATION</scope>
</reference>
<comment type="function">
    <text evidence="14">Component of the zona pellucida, an extracellular matrix surrounding oocytes which mediates sperm binding, induction of the acrosome reaction and prevents post-fertilization polyspermy. The zona pellucida is composed of 3 to 4 glycoproteins, ZP1, ZP2, ZP3, and ZP4. ZP3 is essential for sperm binding and zona matrix formation.</text>
</comment>
<sequence>MILIRIAFCLFGGTLAAAVQNLNPHLFSPTDRMKQQRPHQPRFQQPPAVHQVRQESREPLAWRYPEPPAEEEPRYPPNFELKIPEPVQSVSAVCGESSVRVEAKKDLLGIGKPVQAADVTLGGCAPTGEDAKAQILIFESELHGCGSQLLMHEDTITYVFTLHYTPRPLGDSPIVRGREVSVSIECHYQRKHDVSSGLLKPTWTPFSGSKNSEESLYFSLTLMTDDWSFPHPVSQFILGDMMKFEASVKQFHHIPLRVVVDVCVATVVPNVDTVPRYTFLGNSGCLFDSQLTDSSSRFLPRSQDDKVQFEVEAFRFDQDDSGVLYITCSLRALPAATPVSATNKDCSFADGWRESSGSHHVCSCCDRNCGKVGGISLTGMGTPLEEETTVGPVVVKERPLIRKSKYQ</sequence>
<evidence type="ECO:0000256" key="1">
    <source>
        <dbReference type="ARBA" id="ARBA00004498"/>
    </source>
</evidence>
<feature type="chain" id="PRO_5044513931" description="Zona pellucida sperm-binding protein 3" evidence="14">
    <location>
        <begin position="17"/>
        <end position="407"/>
    </location>
</feature>
<evidence type="ECO:0000256" key="6">
    <source>
        <dbReference type="ARBA" id="ARBA00022530"/>
    </source>
</evidence>
<keyword evidence="4 14" id="KW-1003">Cell membrane</keyword>
<dbReference type="GO" id="GO:0007339">
    <property type="term" value="P:binding of sperm to zona pellucida"/>
    <property type="evidence" value="ECO:0007669"/>
    <property type="project" value="UniProtKB-UniRule"/>
</dbReference>
<dbReference type="PANTHER" id="PTHR11576">
    <property type="entry name" value="ZONA PELLUCIDA SPERM-BINDING PROTEIN 3"/>
    <property type="match status" value="1"/>
</dbReference>
<dbReference type="GeneTree" id="ENSGT01030000234567"/>
<dbReference type="InterPro" id="IPR001507">
    <property type="entry name" value="ZP_dom"/>
</dbReference>
<dbReference type="InterPro" id="IPR055356">
    <property type="entry name" value="ZP-N"/>
</dbReference>
<evidence type="ECO:0000256" key="4">
    <source>
        <dbReference type="ARBA" id="ARBA00022475"/>
    </source>
</evidence>
<dbReference type="PROSITE" id="PS51034">
    <property type="entry name" value="ZP_2"/>
    <property type="match status" value="1"/>
</dbReference>
<evidence type="ECO:0000313" key="18">
    <source>
        <dbReference type="Ensembl" id="ENSFHEP00000007497.1"/>
    </source>
</evidence>
<dbReference type="InterPro" id="IPR055355">
    <property type="entry name" value="ZP-C"/>
</dbReference>
<dbReference type="SMART" id="SM00241">
    <property type="entry name" value="ZP"/>
    <property type="match status" value="1"/>
</dbReference>
<evidence type="ECO:0000256" key="10">
    <source>
        <dbReference type="ARBA" id="ARBA00022989"/>
    </source>
</evidence>
<evidence type="ECO:0000256" key="13">
    <source>
        <dbReference type="ARBA" id="ARBA00023180"/>
    </source>
</evidence>
<keyword evidence="11" id="KW-0472">Membrane</keyword>
<comment type="domain">
    <text evidence="14">The ZP domain is involved in the polymerization of the ZP proteins to form the zona pellucida.</text>
</comment>
<feature type="signal peptide" evidence="14">
    <location>
        <begin position="1"/>
        <end position="16"/>
    </location>
</feature>
<dbReference type="GO" id="GO:2000344">
    <property type="term" value="P:positive regulation of acrosome reaction"/>
    <property type="evidence" value="ECO:0007669"/>
    <property type="project" value="UniProtKB-UniRule"/>
</dbReference>
<evidence type="ECO:0000259" key="16">
    <source>
        <dbReference type="PROSITE" id="PS51034"/>
    </source>
</evidence>
<dbReference type="InterPro" id="IPR048290">
    <property type="entry name" value="ZP_chr"/>
</dbReference>
<dbReference type="Ensembl" id="ENSFHET00000003718.1">
    <property type="protein sequence ID" value="ENSFHEP00000007497.1"/>
    <property type="gene ID" value="ENSFHEG00000008607.1"/>
</dbReference>
<dbReference type="GO" id="GO:0035804">
    <property type="term" value="F:structural constituent of egg coat"/>
    <property type="evidence" value="ECO:0007669"/>
    <property type="project" value="UniProtKB-UniRule"/>
</dbReference>
<evidence type="ECO:0000256" key="9">
    <source>
        <dbReference type="ARBA" id="ARBA00022729"/>
    </source>
</evidence>
<dbReference type="AlphaFoldDB" id="A0A147A970"/>
<dbReference type="FunFam" id="2.60.40.3210:FF:000001">
    <property type="entry name" value="Zona pellucida sperm-binding protein 3"/>
    <property type="match status" value="1"/>
</dbReference>
<dbReference type="GO" id="GO:0032190">
    <property type="term" value="F:acrosin binding"/>
    <property type="evidence" value="ECO:0007669"/>
    <property type="project" value="TreeGrafter"/>
</dbReference>
<dbReference type="Gene3D" id="2.60.40.3210">
    <property type="entry name" value="Zona pellucida, ZP-N domain"/>
    <property type="match status" value="1"/>
</dbReference>
<keyword evidence="8" id="KW-0812">Transmembrane</keyword>
<dbReference type="GO" id="GO:0035803">
    <property type="term" value="P:egg coat formation"/>
    <property type="evidence" value="ECO:0007669"/>
    <property type="project" value="UniProtKB-UniRule"/>
</dbReference>
<evidence type="ECO:0000256" key="15">
    <source>
        <dbReference type="SAM" id="MobiDB-lite"/>
    </source>
</evidence>
<evidence type="ECO:0000313" key="17">
    <source>
        <dbReference type="EMBL" id="JAR75059.1"/>
    </source>
</evidence>
<dbReference type="InterPro" id="IPR042235">
    <property type="entry name" value="ZP-C_dom"/>
</dbReference>
<keyword evidence="5 14" id="KW-0964">Secreted</keyword>
<evidence type="ECO:0000256" key="2">
    <source>
        <dbReference type="ARBA" id="ARBA00006735"/>
    </source>
</evidence>
<evidence type="ECO:0000256" key="12">
    <source>
        <dbReference type="ARBA" id="ARBA00023157"/>
    </source>
</evidence>
<dbReference type="Proteomes" id="UP000265000">
    <property type="component" value="Unplaced"/>
</dbReference>
<dbReference type="PANTHER" id="PTHR11576:SF2">
    <property type="entry name" value="ZONA PELLUCIDA SPERM-BINDING PROTEIN 3"/>
    <property type="match status" value="1"/>
</dbReference>
<dbReference type="GO" id="GO:0035805">
    <property type="term" value="C:egg coat"/>
    <property type="evidence" value="ECO:0007669"/>
    <property type="project" value="UniProtKB-SubCell"/>
</dbReference>
<keyword evidence="12 14" id="KW-1015">Disulfide bond</keyword>
<evidence type="ECO:0000313" key="19">
    <source>
        <dbReference type="Proteomes" id="UP000265000"/>
    </source>
</evidence>
<keyword evidence="7 14" id="KW-0165">Cleavage on pair of basic residues</keyword>
<dbReference type="PRINTS" id="PR00023">
    <property type="entry name" value="ZPELLUCIDA"/>
</dbReference>
<feature type="domain" description="ZP" evidence="16">
    <location>
        <begin position="93"/>
        <end position="353"/>
    </location>
</feature>
<proteinExistence type="inferred from homology"/>
<evidence type="ECO:0000256" key="11">
    <source>
        <dbReference type="ARBA" id="ARBA00023136"/>
    </source>
</evidence>
<comment type="subcellular location">
    <subcellularLocation>
        <location evidence="1">Secreted</location>
        <location evidence="1">Extracellular space</location>
        <location evidence="1">Extracellular matrix</location>
    </subcellularLocation>
    <subcellularLocation>
        <location evidence="14">Zona pellucida</location>
    </subcellularLocation>
    <subcellularLocation>
        <location evidence="14">Cell membrane</location>
        <topology evidence="14">Single-pass type I membrane protein</topology>
    </subcellularLocation>
</comment>
<reference evidence="17" key="1">
    <citation type="submission" date="2015-01" db="EMBL/GenBank/DDBJ databases">
        <title>EvidentialGene: Evidence-directed Construction of Complete mRNA Transcriptomes without Genomes.</title>
        <authorList>
            <person name="Gilbert D.G."/>
        </authorList>
    </citation>
    <scope>NUCLEOTIDE SEQUENCE</scope>
</reference>
<evidence type="ECO:0000256" key="3">
    <source>
        <dbReference type="ARBA" id="ARBA00017980"/>
    </source>
</evidence>
<dbReference type="STRING" id="8078.ENSFHEP00000007497"/>
<comment type="similarity">
    <text evidence="2 14">Belongs to the ZP domain family. ZPC subfamily.</text>
</comment>
<evidence type="ECO:0000256" key="7">
    <source>
        <dbReference type="ARBA" id="ARBA00022685"/>
    </source>
</evidence>